<dbReference type="InterPro" id="IPR036259">
    <property type="entry name" value="MFS_trans_sf"/>
</dbReference>
<comment type="subcellular location">
    <subcellularLocation>
        <location evidence="1">Membrane</location>
        <topology evidence="1">Multi-pass membrane protein</topology>
    </subcellularLocation>
</comment>
<dbReference type="GO" id="GO:0022857">
    <property type="term" value="F:transmembrane transporter activity"/>
    <property type="evidence" value="ECO:0007669"/>
    <property type="project" value="InterPro"/>
</dbReference>
<evidence type="ECO:0000256" key="5">
    <source>
        <dbReference type="SAM" id="Phobius"/>
    </source>
</evidence>
<keyword evidence="8" id="KW-1185">Reference proteome</keyword>
<feature type="transmembrane region" description="Helical" evidence="5">
    <location>
        <begin position="361"/>
        <end position="381"/>
    </location>
</feature>
<evidence type="ECO:0000256" key="3">
    <source>
        <dbReference type="ARBA" id="ARBA00022989"/>
    </source>
</evidence>
<gene>
    <name evidence="7" type="ORF">INT47_002798</name>
</gene>
<sequence length="538" mass="59568">MEPTTRVLSNQSTKSYLERELMVSLDANGPMIGPNLETMDTHREEEEVIKPAWTFLPSKDISDPKMYSKSKKNTILFIVATGAVISPISTTIYLPALINMQQDFNATDITLNASCKVPVQFFFFFDSVITDNLNLVSIFTFFTAFFPLVWATFGDIYGRRRIYLISFFITVIGSVCCALSVNAEMFIAFRAVSAIGSSSAMSMGAGTIADIFEPYERGRAFSYYSCGALIGPAVGPIIGGYLNEGLGWRSNFWFLSILCFCTWLGFVFFLPETWRPSSPPAIIEEKEPTSATSSTSSTVNQDTLDKKKRRFINPIGALKLFLYPNIALTIAFVGVLFFVLYLNNTNFTRTYTIQYGMKSGIVGVCYLPSAVGSMIGGILAGRMSDRIYMRRVAKAKAEEQEIYPEMRLGGPIFYAALFLQLAAFTAFGWCIEKNVHFAYGLVCQFFLGLALMLPNITLSAYMVDCFRKKGASVTACNNFARYAMAGVGSLIASDILRALGSGILFTLCGCFLLVASVNLLIVTKYTKKWALLRSRDTS</sequence>
<protein>
    <recommendedName>
        <fullName evidence="6">Major facilitator superfamily (MFS) profile domain-containing protein</fullName>
    </recommendedName>
</protein>
<proteinExistence type="predicted"/>
<evidence type="ECO:0000313" key="7">
    <source>
        <dbReference type="EMBL" id="KAG2200754.1"/>
    </source>
</evidence>
<dbReference type="GO" id="GO:0005886">
    <property type="term" value="C:plasma membrane"/>
    <property type="evidence" value="ECO:0007669"/>
    <property type="project" value="TreeGrafter"/>
</dbReference>
<comment type="caution">
    <text evidence="7">The sequence shown here is derived from an EMBL/GenBank/DDBJ whole genome shotgun (WGS) entry which is preliminary data.</text>
</comment>
<keyword evidence="2 5" id="KW-0812">Transmembrane</keyword>
<accession>A0A8H7V470</accession>
<feature type="transmembrane region" description="Helical" evidence="5">
    <location>
        <begin position="133"/>
        <end position="150"/>
    </location>
</feature>
<feature type="transmembrane region" description="Helical" evidence="5">
    <location>
        <begin position="502"/>
        <end position="523"/>
    </location>
</feature>
<feature type="transmembrane region" description="Helical" evidence="5">
    <location>
        <begin position="187"/>
        <end position="209"/>
    </location>
</feature>
<dbReference type="InterPro" id="IPR020846">
    <property type="entry name" value="MFS_dom"/>
</dbReference>
<feature type="transmembrane region" description="Helical" evidence="5">
    <location>
        <begin position="162"/>
        <end position="181"/>
    </location>
</feature>
<feature type="transmembrane region" description="Helical" evidence="5">
    <location>
        <begin position="75"/>
        <end position="98"/>
    </location>
</feature>
<evidence type="ECO:0000256" key="1">
    <source>
        <dbReference type="ARBA" id="ARBA00004141"/>
    </source>
</evidence>
<dbReference type="CDD" id="cd17323">
    <property type="entry name" value="MFS_Tpo1_MDR_like"/>
    <property type="match status" value="1"/>
</dbReference>
<feature type="transmembrane region" description="Helical" evidence="5">
    <location>
        <begin position="412"/>
        <end position="431"/>
    </location>
</feature>
<evidence type="ECO:0000259" key="6">
    <source>
        <dbReference type="PROSITE" id="PS50850"/>
    </source>
</evidence>
<keyword evidence="3 5" id="KW-1133">Transmembrane helix</keyword>
<evidence type="ECO:0000256" key="2">
    <source>
        <dbReference type="ARBA" id="ARBA00022692"/>
    </source>
</evidence>
<reference evidence="7" key="1">
    <citation type="submission" date="2020-12" db="EMBL/GenBank/DDBJ databases">
        <title>Metabolic potential, ecology and presence of endohyphal bacteria is reflected in genomic diversity of Mucoromycotina.</title>
        <authorList>
            <person name="Muszewska A."/>
            <person name="Okrasinska A."/>
            <person name="Steczkiewicz K."/>
            <person name="Drgas O."/>
            <person name="Orlowska M."/>
            <person name="Perlinska-Lenart U."/>
            <person name="Aleksandrzak-Piekarczyk T."/>
            <person name="Szatraj K."/>
            <person name="Zielenkiewicz U."/>
            <person name="Pilsyk S."/>
            <person name="Malc E."/>
            <person name="Mieczkowski P."/>
            <person name="Kruszewska J.S."/>
            <person name="Biernat P."/>
            <person name="Pawlowska J."/>
        </authorList>
    </citation>
    <scope>NUCLEOTIDE SEQUENCE</scope>
    <source>
        <strain evidence="7">WA0000017839</strain>
    </source>
</reference>
<dbReference type="InterPro" id="IPR011701">
    <property type="entry name" value="MFS"/>
</dbReference>
<feature type="transmembrane region" description="Helical" evidence="5">
    <location>
        <begin position="252"/>
        <end position="270"/>
    </location>
</feature>
<feature type="transmembrane region" description="Helical" evidence="5">
    <location>
        <begin position="316"/>
        <end position="341"/>
    </location>
</feature>
<feature type="transmembrane region" description="Helical" evidence="5">
    <location>
        <begin position="479"/>
        <end position="496"/>
    </location>
</feature>
<name>A0A8H7V470_9FUNG</name>
<organism evidence="7 8">
    <name type="scientific">Mucor saturninus</name>
    <dbReference type="NCBI Taxonomy" id="64648"/>
    <lineage>
        <taxon>Eukaryota</taxon>
        <taxon>Fungi</taxon>
        <taxon>Fungi incertae sedis</taxon>
        <taxon>Mucoromycota</taxon>
        <taxon>Mucoromycotina</taxon>
        <taxon>Mucoromycetes</taxon>
        <taxon>Mucorales</taxon>
        <taxon>Mucorineae</taxon>
        <taxon>Mucoraceae</taxon>
        <taxon>Mucor</taxon>
    </lineage>
</organism>
<dbReference type="PROSITE" id="PS50850">
    <property type="entry name" value="MFS"/>
    <property type="match status" value="1"/>
</dbReference>
<dbReference type="AlphaFoldDB" id="A0A8H7V470"/>
<feature type="domain" description="Major facilitator superfamily (MFS) profile" evidence="6">
    <location>
        <begin position="75"/>
        <end position="527"/>
    </location>
</feature>
<feature type="transmembrane region" description="Helical" evidence="5">
    <location>
        <begin position="221"/>
        <end position="240"/>
    </location>
</feature>
<keyword evidence="4 5" id="KW-0472">Membrane</keyword>
<evidence type="ECO:0000313" key="8">
    <source>
        <dbReference type="Proteomes" id="UP000603453"/>
    </source>
</evidence>
<feature type="transmembrane region" description="Helical" evidence="5">
    <location>
        <begin position="437"/>
        <end position="458"/>
    </location>
</feature>
<dbReference type="SUPFAM" id="SSF103473">
    <property type="entry name" value="MFS general substrate transporter"/>
    <property type="match status" value="1"/>
</dbReference>
<dbReference type="EMBL" id="JAEPRD010000079">
    <property type="protein sequence ID" value="KAG2200754.1"/>
    <property type="molecule type" value="Genomic_DNA"/>
</dbReference>
<dbReference type="PANTHER" id="PTHR23502:SF5">
    <property type="entry name" value="QUINIDINE RESISTANCE PROTEIN 3"/>
    <property type="match status" value="1"/>
</dbReference>
<dbReference type="Proteomes" id="UP000603453">
    <property type="component" value="Unassembled WGS sequence"/>
</dbReference>
<dbReference type="Pfam" id="PF07690">
    <property type="entry name" value="MFS_1"/>
    <property type="match status" value="1"/>
</dbReference>
<dbReference type="PANTHER" id="PTHR23502">
    <property type="entry name" value="MAJOR FACILITATOR SUPERFAMILY"/>
    <property type="match status" value="1"/>
</dbReference>
<evidence type="ECO:0000256" key="4">
    <source>
        <dbReference type="ARBA" id="ARBA00023136"/>
    </source>
</evidence>
<dbReference type="OrthoDB" id="440553at2759"/>
<dbReference type="Gene3D" id="1.20.1250.20">
    <property type="entry name" value="MFS general substrate transporter like domains"/>
    <property type="match status" value="1"/>
</dbReference>